<keyword evidence="2" id="KW-1185">Reference proteome</keyword>
<dbReference type="EMBL" id="JBBHLL010000019">
    <property type="protein sequence ID" value="KAK7830027.1"/>
    <property type="molecule type" value="Genomic_DNA"/>
</dbReference>
<proteinExistence type="predicted"/>
<protein>
    <submittedName>
        <fullName evidence="1">Uncharacterized protein</fullName>
    </submittedName>
</protein>
<accession>A0AAW0JSL2</accession>
<organism evidence="1 2">
    <name type="scientific">Myodes glareolus</name>
    <name type="common">Bank vole</name>
    <name type="synonym">Clethrionomys glareolus</name>
    <dbReference type="NCBI Taxonomy" id="447135"/>
    <lineage>
        <taxon>Eukaryota</taxon>
        <taxon>Metazoa</taxon>
        <taxon>Chordata</taxon>
        <taxon>Craniata</taxon>
        <taxon>Vertebrata</taxon>
        <taxon>Euteleostomi</taxon>
        <taxon>Mammalia</taxon>
        <taxon>Eutheria</taxon>
        <taxon>Euarchontoglires</taxon>
        <taxon>Glires</taxon>
        <taxon>Rodentia</taxon>
        <taxon>Myomorpha</taxon>
        <taxon>Muroidea</taxon>
        <taxon>Cricetidae</taxon>
        <taxon>Arvicolinae</taxon>
        <taxon>Myodes</taxon>
    </lineage>
</organism>
<evidence type="ECO:0000313" key="2">
    <source>
        <dbReference type="Proteomes" id="UP001488838"/>
    </source>
</evidence>
<reference evidence="1 2" key="1">
    <citation type="journal article" date="2023" name="bioRxiv">
        <title>Conserved and derived expression patterns and positive selection on dental genes reveal complex evolutionary context of ever-growing rodent molars.</title>
        <authorList>
            <person name="Calamari Z.T."/>
            <person name="Song A."/>
            <person name="Cohen E."/>
            <person name="Akter M."/>
            <person name="Roy R.D."/>
            <person name="Hallikas O."/>
            <person name="Christensen M.M."/>
            <person name="Li P."/>
            <person name="Marangoni P."/>
            <person name="Jernvall J."/>
            <person name="Klein O.D."/>
        </authorList>
    </citation>
    <scope>NUCLEOTIDE SEQUENCE [LARGE SCALE GENOMIC DNA]</scope>
    <source>
        <strain evidence="1">V071</strain>
    </source>
</reference>
<dbReference type="Proteomes" id="UP001488838">
    <property type="component" value="Unassembled WGS sequence"/>
</dbReference>
<gene>
    <name evidence="1" type="ORF">U0070_003482</name>
</gene>
<evidence type="ECO:0000313" key="1">
    <source>
        <dbReference type="EMBL" id="KAK7830027.1"/>
    </source>
</evidence>
<dbReference type="AlphaFoldDB" id="A0AAW0JSL2"/>
<comment type="caution">
    <text evidence="1">The sequence shown here is derived from an EMBL/GenBank/DDBJ whole genome shotgun (WGS) entry which is preliminary data.</text>
</comment>
<sequence>MNFKVAPLHLPVGDDTGPPGAVCSDEITICFSRKRELQCWLLVPWLGSSPPDFTELSVGHWTVSQPDITLDGDALHDPTCMAVAGSTCDPTTTAVH</sequence>
<feature type="non-terminal residue" evidence="1">
    <location>
        <position position="96"/>
    </location>
</feature>
<name>A0AAW0JSL2_MYOGA</name>